<evidence type="ECO:0000256" key="1">
    <source>
        <dbReference type="SAM" id="MobiDB-lite"/>
    </source>
</evidence>
<keyword evidence="2" id="KW-0812">Transmembrane</keyword>
<proteinExistence type="predicted"/>
<keyword evidence="4" id="KW-1185">Reference proteome</keyword>
<dbReference type="Pfam" id="PF16054">
    <property type="entry name" value="TMEM72"/>
    <property type="match status" value="1"/>
</dbReference>
<feature type="compositionally biased region" description="Pro residues" evidence="1">
    <location>
        <begin position="119"/>
        <end position="147"/>
    </location>
</feature>
<gene>
    <name evidence="3" type="primary">Pclo-L3</name>
    <name evidence="3" type="ORF">Hamer_G003810</name>
</gene>
<evidence type="ECO:0000313" key="3">
    <source>
        <dbReference type="EMBL" id="KAG7178054.1"/>
    </source>
</evidence>
<comment type="caution">
    <text evidence="3">The sequence shown here is derived from an EMBL/GenBank/DDBJ whole genome shotgun (WGS) entry which is preliminary data.</text>
</comment>
<feature type="transmembrane region" description="Helical" evidence="2">
    <location>
        <begin position="7"/>
        <end position="32"/>
    </location>
</feature>
<dbReference type="PANTHER" id="PTHR28474:SF1">
    <property type="entry name" value="TRANSMEMBRANE PROTEIN 72"/>
    <property type="match status" value="1"/>
</dbReference>
<dbReference type="AlphaFoldDB" id="A0A8J5NEJ0"/>
<sequence>MVYHHHLIGVYILMFAFTLFFLEITWAITLFLRVCIRNETSRVLGCWSVVLWLDTWKKSLIYWAAAAVILLRPHRLWLTSVSEGCPRFPIVPSRLVPSRPVLSCPVLSCPVSSRLVPSRPVPPRPVPPQPVAPKPVPPSPSSAPPRPVQSRPVQSCSVQSRSVQSHPTPSHPAPTCPTPPRPAPPSPALPCPALRGLLIGLGVFHLLLLYKKKLEAKEALLEAKEDSYDRYEDEMDSAVPEGVNTHTDSDTASTHDYILQV</sequence>
<keyword evidence="2" id="KW-0472">Membrane</keyword>
<protein>
    <submittedName>
        <fullName evidence="3">Piccolo-like 3</fullName>
    </submittedName>
</protein>
<keyword evidence="2" id="KW-1133">Transmembrane helix</keyword>
<name>A0A8J5NEJ0_HOMAM</name>
<dbReference type="InterPro" id="IPR032055">
    <property type="entry name" value="TMEM72"/>
</dbReference>
<dbReference type="EMBL" id="JAHLQT010000697">
    <property type="protein sequence ID" value="KAG7178054.1"/>
    <property type="molecule type" value="Genomic_DNA"/>
</dbReference>
<accession>A0A8J5NEJ0</accession>
<evidence type="ECO:0000313" key="4">
    <source>
        <dbReference type="Proteomes" id="UP000747542"/>
    </source>
</evidence>
<feature type="compositionally biased region" description="Low complexity" evidence="1">
    <location>
        <begin position="148"/>
        <end position="168"/>
    </location>
</feature>
<evidence type="ECO:0000256" key="2">
    <source>
        <dbReference type="SAM" id="Phobius"/>
    </source>
</evidence>
<reference evidence="3" key="1">
    <citation type="journal article" date="2021" name="Sci. Adv.">
        <title>The American lobster genome reveals insights on longevity, neural, and immune adaptations.</title>
        <authorList>
            <person name="Polinski J.M."/>
            <person name="Zimin A.V."/>
            <person name="Clark K.F."/>
            <person name="Kohn A.B."/>
            <person name="Sadowski N."/>
            <person name="Timp W."/>
            <person name="Ptitsyn A."/>
            <person name="Khanna P."/>
            <person name="Romanova D.Y."/>
            <person name="Williams P."/>
            <person name="Greenwood S.J."/>
            <person name="Moroz L.L."/>
            <person name="Walt D.R."/>
            <person name="Bodnar A.G."/>
        </authorList>
    </citation>
    <scope>NUCLEOTIDE SEQUENCE</scope>
    <source>
        <strain evidence="3">GMGI-L3</strain>
    </source>
</reference>
<organism evidence="3 4">
    <name type="scientific">Homarus americanus</name>
    <name type="common">American lobster</name>
    <dbReference type="NCBI Taxonomy" id="6706"/>
    <lineage>
        <taxon>Eukaryota</taxon>
        <taxon>Metazoa</taxon>
        <taxon>Ecdysozoa</taxon>
        <taxon>Arthropoda</taxon>
        <taxon>Crustacea</taxon>
        <taxon>Multicrustacea</taxon>
        <taxon>Malacostraca</taxon>
        <taxon>Eumalacostraca</taxon>
        <taxon>Eucarida</taxon>
        <taxon>Decapoda</taxon>
        <taxon>Pleocyemata</taxon>
        <taxon>Astacidea</taxon>
        <taxon>Nephropoidea</taxon>
        <taxon>Nephropidae</taxon>
        <taxon>Homarus</taxon>
    </lineage>
</organism>
<dbReference type="PANTHER" id="PTHR28474">
    <property type="entry name" value="TRANSMEMBRANE PROTEIN 72"/>
    <property type="match status" value="1"/>
</dbReference>
<dbReference type="Proteomes" id="UP000747542">
    <property type="component" value="Unassembled WGS sequence"/>
</dbReference>
<feature type="compositionally biased region" description="Pro residues" evidence="1">
    <location>
        <begin position="169"/>
        <end position="187"/>
    </location>
</feature>
<feature type="region of interest" description="Disordered" evidence="1">
    <location>
        <begin position="113"/>
        <end position="187"/>
    </location>
</feature>